<dbReference type="EMBL" id="BMSA01000018">
    <property type="protein sequence ID" value="GGT70585.1"/>
    <property type="molecule type" value="Genomic_DNA"/>
</dbReference>
<reference evidence="1" key="1">
    <citation type="journal article" date="2014" name="Int. J. Syst. Evol. Microbiol.">
        <title>Complete genome sequence of Corynebacterium casei LMG S-19264T (=DSM 44701T), isolated from a smear-ripened cheese.</title>
        <authorList>
            <consortium name="US DOE Joint Genome Institute (JGI-PGF)"/>
            <person name="Walter F."/>
            <person name="Albersmeier A."/>
            <person name="Kalinowski J."/>
            <person name="Ruckert C."/>
        </authorList>
    </citation>
    <scope>NUCLEOTIDE SEQUENCE</scope>
    <source>
        <strain evidence="1">JCM 4125</strain>
    </source>
</reference>
<sequence length="152" mass="17100">MTHVSFVRSPLSRVMALLITAALTLSLSVTFTLVSAKQAAACLTTSQLPGKWYSSNDRLSRIDVTVSESCGLYVRAYSTCDYDATKDCAWDKGRTKKLSPSRYVAGAQYAKYTWNNATEQLRLTRDSAYLSVQDYIKWNSGETENFTVRMHR</sequence>
<dbReference type="AlphaFoldDB" id="A0A918LYL9"/>
<keyword evidence="2" id="KW-1185">Reference proteome</keyword>
<gene>
    <name evidence="1" type="ORF">GCM10010226_55580</name>
</gene>
<protein>
    <submittedName>
        <fullName evidence="1">Uncharacterized protein</fullName>
    </submittedName>
</protein>
<comment type="caution">
    <text evidence="1">The sequence shown here is derived from an EMBL/GenBank/DDBJ whole genome shotgun (WGS) entry which is preliminary data.</text>
</comment>
<accession>A0A918LYL9</accession>
<proteinExistence type="predicted"/>
<name>A0A918LYL9_9ACTN</name>
<organism evidence="1 2">
    <name type="scientific">Streptomyces phaeofaciens</name>
    <dbReference type="NCBI Taxonomy" id="68254"/>
    <lineage>
        <taxon>Bacteria</taxon>
        <taxon>Bacillati</taxon>
        <taxon>Actinomycetota</taxon>
        <taxon>Actinomycetes</taxon>
        <taxon>Kitasatosporales</taxon>
        <taxon>Streptomycetaceae</taxon>
        <taxon>Streptomyces</taxon>
    </lineage>
</organism>
<dbReference type="Proteomes" id="UP000646776">
    <property type="component" value="Unassembled WGS sequence"/>
</dbReference>
<evidence type="ECO:0000313" key="2">
    <source>
        <dbReference type="Proteomes" id="UP000646776"/>
    </source>
</evidence>
<reference evidence="1" key="2">
    <citation type="submission" date="2020-09" db="EMBL/GenBank/DDBJ databases">
        <authorList>
            <person name="Sun Q."/>
            <person name="Ohkuma M."/>
        </authorList>
    </citation>
    <scope>NUCLEOTIDE SEQUENCE</scope>
    <source>
        <strain evidence="1">JCM 4125</strain>
    </source>
</reference>
<evidence type="ECO:0000313" key="1">
    <source>
        <dbReference type="EMBL" id="GGT70585.1"/>
    </source>
</evidence>